<evidence type="ECO:0000313" key="2">
    <source>
        <dbReference type="EMBL" id="KIJ33485.1"/>
    </source>
</evidence>
<keyword evidence="1" id="KW-0472">Membrane</keyword>
<feature type="transmembrane region" description="Helical" evidence="1">
    <location>
        <begin position="163"/>
        <end position="186"/>
    </location>
</feature>
<dbReference type="Proteomes" id="UP000054279">
    <property type="component" value="Unassembled WGS sequence"/>
</dbReference>
<sequence length="187" mass="20014">MSTKSSVHLPTPISLSNTLPPLPAGFEDIFISIDQFTFEPADAWTLSNSTVCNNFTHGEPGRRTQLEGASFSFNFTGDVVDIFLLAPSRPLEGILYAIDLQAPTENCDVAPLSIGTGLTQMKHAIAGRIVIRDIGEQLVAITAKVEKAPVEVDGAIIRRHSGAYALAHAPATWLTAIVLALHILVIS</sequence>
<evidence type="ECO:0000313" key="3">
    <source>
        <dbReference type="Proteomes" id="UP000054279"/>
    </source>
</evidence>
<name>A0A0C9V7U7_SPHS4</name>
<reference evidence="2 3" key="1">
    <citation type="submission" date="2014-06" db="EMBL/GenBank/DDBJ databases">
        <title>Evolutionary Origins and Diversification of the Mycorrhizal Mutualists.</title>
        <authorList>
            <consortium name="DOE Joint Genome Institute"/>
            <consortium name="Mycorrhizal Genomics Consortium"/>
            <person name="Kohler A."/>
            <person name="Kuo A."/>
            <person name="Nagy L.G."/>
            <person name="Floudas D."/>
            <person name="Copeland A."/>
            <person name="Barry K.W."/>
            <person name="Cichocki N."/>
            <person name="Veneault-Fourrey C."/>
            <person name="LaButti K."/>
            <person name="Lindquist E.A."/>
            <person name="Lipzen A."/>
            <person name="Lundell T."/>
            <person name="Morin E."/>
            <person name="Murat C."/>
            <person name="Riley R."/>
            <person name="Ohm R."/>
            <person name="Sun H."/>
            <person name="Tunlid A."/>
            <person name="Henrissat B."/>
            <person name="Grigoriev I.V."/>
            <person name="Hibbett D.S."/>
            <person name="Martin F."/>
        </authorList>
    </citation>
    <scope>NUCLEOTIDE SEQUENCE [LARGE SCALE GENOMIC DNA]</scope>
    <source>
        <strain evidence="2 3">SS14</strain>
    </source>
</reference>
<keyword evidence="3" id="KW-1185">Reference proteome</keyword>
<organism evidence="2 3">
    <name type="scientific">Sphaerobolus stellatus (strain SS14)</name>
    <dbReference type="NCBI Taxonomy" id="990650"/>
    <lineage>
        <taxon>Eukaryota</taxon>
        <taxon>Fungi</taxon>
        <taxon>Dikarya</taxon>
        <taxon>Basidiomycota</taxon>
        <taxon>Agaricomycotina</taxon>
        <taxon>Agaricomycetes</taxon>
        <taxon>Phallomycetidae</taxon>
        <taxon>Geastrales</taxon>
        <taxon>Sphaerobolaceae</taxon>
        <taxon>Sphaerobolus</taxon>
    </lineage>
</organism>
<protein>
    <submittedName>
        <fullName evidence="2">Uncharacterized protein</fullName>
    </submittedName>
</protein>
<dbReference type="AlphaFoldDB" id="A0A0C9V7U7"/>
<keyword evidence="1" id="KW-0812">Transmembrane</keyword>
<proteinExistence type="predicted"/>
<dbReference type="EMBL" id="KN837212">
    <property type="protein sequence ID" value="KIJ33485.1"/>
    <property type="molecule type" value="Genomic_DNA"/>
</dbReference>
<dbReference type="HOGENOM" id="CLU_085818_0_0_1"/>
<accession>A0A0C9V7U7</accession>
<gene>
    <name evidence="2" type="ORF">M422DRAFT_264592</name>
</gene>
<evidence type="ECO:0000256" key="1">
    <source>
        <dbReference type="SAM" id="Phobius"/>
    </source>
</evidence>
<keyword evidence="1" id="KW-1133">Transmembrane helix</keyword>